<feature type="domain" description="Histidine kinase" evidence="8">
    <location>
        <begin position="244"/>
        <end position="466"/>
    </location>
</feature>
<evidence type="ECO:0000256" key="6">
    <source>
        <dbReference type="PROSITE-ProRule" id="PRU00169"/>
    </source>
</evidence>
<evidence type="ECO:0000256" key="7">
    <source>
        <dbReference type="SAM" id="Phobius"/>
    </source>
</evidence>
<dbReference type="PRINTS" id="PR00344">
    <property type="entry name" value="BCTRLSENSOR"/>
</dbReference>
<keyword evidence="3" id="KW-0808">Transferase</keyword>
<evidence type="ECO:0000259" key="9">
    <source>
        <dbReference type="PROSITE" id="PS50110"/>
    </source>
</evidence>
<dbReference type="SMART" id="SM00387">
    <property type="entry name" value="HATPase_c"/>
    <property type="match status" value="1"/>
</dbReference>
<feature type="transmembrane region" description="Helical" evidence="7">
    <location>
        <begin position="174"/>
        <end position="206"/>
    </location>
</feature>
<feature type="transmembrane region" description="Helical" evidence="7">
    <location>
        <begin position="63"/>
        <end position="81"/>
    </location>
</feature>
<dbReference type="EMBL" id="RYFG02000107">
    <property type="protein sequence ID" value="TRW92671.1"/>
    <property type="molecule type" value="Genomic_DNA"/>
</dbReference>
<dbReference type="PANTHER" id="PTHR43711:SF1">
    <property type="entry name" value="HISTIDINE KINASE 1"/>
    <property type="match status" value="1"/>
</dbReference>
<dbReference type="SUPFAM" id="SSF47384">
    <property type="entry name" value="Homodimeric domain of signal transducing histidine kinase"/>
    <property type="match status" value="1"/>
</dbReference>
<dbReference type="InterPro" id="IPR036097">
    <property type="entry name" value="HisK_dim/P_sf"/>
</dbReference>
<dbReference type="InterPro" id="IPR050736">
    <property type="entry name" value="Sensor_HK_Regulatory"/>
</dbReference>
<feature type="modified residue" description="4-aspartylphosphate" evidence="6">
    <location>
        <position position="535"/>
    </location>
</feature>
<dbReference type="InterPro" id="IPR001789">
    <property type="entry name" value="Sig_transdc_resp-reg_receiver"/>
</dbReference>
<keyword evidence="7" id="KW-0812">Transmembrane</keyword>
<keyword evidence="4 10" id="KW-0418">Kinase</keyword>
<feature type="transmembrane region" description="Helical" evidence="7">
    <location>
        <begin position="122"/>
        <end position="139"/>
    </location>
</feature>
<dbReference type="Gene3D" id="1.10.287.130">
    <property type="match status" value="1"/>
</dbReference>
<dbReference type="Gene3D" id="3.30.565.10">
    <property type="entry name" value="Histidine kinase-like ATPase, C-terminal domain"/>
    <property type="match status" value="1"/>
</dbReference>
<dbReference type="PROSITE" id="PS50109">
    <property type="entry name" value="HIS_KIN"/>
    <property type="match status" value="1"/>
</dbReference>
<dbReference type="EC" id="2.7.13.3" evidence="2"/>
<dbReference type="GO" id="GO:0016301">
    <property type="term" value="F:kinase activity"/>
    <property type="evidence" value="ECO:0007669"/>
    <property type="project" value="UniProtKB-KW"/>
</dbReference>
<dbReference type="InterPro" id="IPR004358">
    <property type="entry name" value="Sig_transdc_His_kin-like_C"/>
</dbReference>
<dbReference type="PROSITE" id="PS50110">
    <property type="entry name" value="RESPONSE_REGULATORY"/>
    <property type="match status" value="1"/>
</dbReference>
<keyword evidence="7" id="KW-0472">Membrane</keyword>
<feature type="transmembrane region" description="Helical" evidence="7">
    <location>
        <begin position="145"/>
        <end position="162"/>
    </location>
</feature>
<dbReference type="RefSeq" id="WP_127028461.1">
    <property type="nucleotide sequence ID" value="NZ_RYFG02000107.1"/>
</dbReference>
<dbReference type="CDD" id="cd00075">
    <property type="entry name" value="HATPase"/>
    <property type="match status" value="1"/>
</dbReference>
<organism evidence="10 11">
    <name type="scientific">Candidatus Methylobacter oryzae</name>
    <dbReference type="NCBI Taxonomy" id="2497749"/>
    <lineage>
        <taxon>Bacteria</taxon>
        <taxon>Pseudomonadati</taxon>
        <taxon>Pseudomonadota</taxon>
        <taxon>Gammaproteobacteria</taxon>
        <taxon>Methylococcales</taxon>
        <taxon>Methylococcaceae</taxon>
        <taxon>Methylobacter</taxon>
    </lineage>
</organism>
<dbReference type="InterPro" id="IPR003594">
    <property type="entry name" value="HATPase_dom"/>
</dbReference>
<evidence type="ECO:0000256" key="4">
    <source>
        <dbReference type="ARBA" id="ARBA00022777"/>
    </source>
</evidence>
<comment type="catalytic activity">
    <reaction evidence="1">
        <text>ATP + protein L-histidine = ADP + protein N-phospho-L-histidine.</text>
        <dbReference type="EC" id="2.7.13.3"/>
    </reaction>
</comment>
<evidence type="ECO:0000313" key="11">
    <source>
        <dbReference type="Proteomes" id="UP000733744"/>
    </source>
</evidence>
<proteinExistence type="predicted"/>
<keyword evidence="11" id="KW-1185">Reference proteome</keyword>
<protein>
    <recommendedName>
        <fullName evidence="2">histidine kinase</fullName>
        <ecNumber evidence="2">2.7.13.3</ecNumber>
    </recommendedName>
</protein>
<dbReference type="SUPFAM" id="SSF55874">
    <property type="entry name" value="ATPase domain of HSP90 chaperone/DNA topoisomerase II/histidine kinase"/>
    <property type="match status" value="1"/>
</dbReference>
<dbReference type="Proteomes" id="UP000733744">
    <property type="component" value="Unassembled WGS sequence"/>
</dbReference>
<evidence type="ECO:0000256" key="2">
    <source>
        <dbReference type="ARBA" id="ARBA00012438"/>
    </source>
</evidence>
<keyword evidence="7" id="KW-1133">Transmembrane helix</keyword>
<evidence type="ECO:0000256" key="3">
    <source>
        <dbReference type="ARBA" id="ARBA00022679"/>
    </source>
</evidence>
<comment type="caution">
    <text evidence="10">The sequence shown here is derived from an EMBL/GenBank/DDBJ whole genome shotgun (WGS) entry which is preliminary data.</text>
</comment>
<name>A0ABY3C7Z9_9GAMM</name>
<dbReference type="Gene3D" id="3.40.50.2300">
    <property type="match status" value="1"/>
</dbReference>
<feature type="transmembrane region" description="Helical" evidence="7">
    <location>
        <begin position="93"/>
        <end position="110"/>
    </location>
</feature>
<feature type="domain" description="Response regulatory" evidence="9">
    <location>
        <begin position="484"/>
        <end position="600"/>
    </location>
</feature>
<reference evidence="10 11" key="1">
    <citation type="journal article" date="2019" name="Antonie Van Leeuwenhoek">
        <title>Description of 'Ca. Methylobacter oryzae' KRF1, a novel species from the environmentally important Methylobacter clade 2.</title>
        <authorList>
            <person name="Khatri K."/>
            <person name="Mohite J.A."/>
            <person name="Pandit P.S."/>
            <person name="Bahulikar R."/>
            <person name="Rahalkar M.C."/>
        </authorList>
    </citation>
    <scope>NUCLEOTIDE SEQUENCE [LARGE SCALE GENOMIC DNA]</scope>
    <source>
        <strain evidence="10 11">KRF1</strain>
    </source>
</reference>
<gene>
    <name evidence="10" type="ORF">EKO24_014675</name>
</gene>
<evidence type="ECO:0000313" key="10">
    <source>
        <dbReference type="EMBL" id="TRW92671.1"/>
    </source>
</evidence>
<dbReference type="InterPro" id="IPR036890">
    <property type="entry name" value="HATPase_C_sf"/>
</dbReference>
<evidence type="ECO:0000256" key="1">
    <source>
        <dbReference type="ARBA" id="ARBA00000085"/>
    </source>
</evidence>
<evidence type="ECO:0000256" key="5">
    <source>
        <dbReference type="ARBA" id="ARBA00023012"/>
    </source>
</evidence>
<evidence type="ECO:0000259" key="8">
    <source>
        <dbReference type="PROSITE" id="PS50109"/>
    </source>
</evidence>
<keyword evidence="6" id="KW-0597">Phosphoprotein</keyword>
<dbReference type="CDD" id="cd00156">
    <property type="entry name" value="REC"/>
    <property type="match status" value="1"/>
</dbReference>
<dbReference type="InterPro" id="IPR005467">
    <property type="entry name" value="His_kinase_dom"/>
</dbReference>
<dbReference type="PANTHER" id="PTHR43711">
    <property type="entry name" value="TWO-COMPONENT HISTIDINE KINASE"/>
    <property type="match status" value="1"/>
</dbReference>
<sequence length="603" mass="66500">MGMPIETLFANTSKPVLSFLRGSRLTKRVRPKHTSIRIFSIPHFDADSERLFRQERQSETLKALKIVLLLSSICLLAFIALNIFNEKLSNSEITSSLLTGLTLAALFANLHQPPRSKINSIAKLSAVLAVIDLCCILLIEGNPAFYTDIWVGLLPIYFFAYGQTFMTITETLKFGLLAMTALPLCGHLIGIETVALIPSIIILLIVNACGFCSRYQQEIHARNLFRERRKAECKSEDKTRFLMQLSHNLCQPLQALSCYSSALDSAIVDKPDDSLQQMVGKLGLAIDELNNTFKHMLDIANLETGKQSLRLAAVDINILLASLENQFAPQAAKRGLKLIVRLRSSPPYTVHSDACILSQIISNLIDNAIKYTASGWILITAVKVDSKRLKLHVRDSGIGIADELRGEIFKEFFRGHRRQADLQTHGLGIGLAYVLKATERLPDHNMQVYSRQHQGSDFQLSMPAIAVPNPINTPARQANLAGSFIFIVDTDREILHAMNEQLSAWGCLVQTASSKAETHAALAENLRAPDLLITDFYLDGNETAHDIIAAIQADCGAVPTLILSSHAISAEDQAKWPQNTLLLRKPASGTVLMEMMAKAIGNG</sequence>
<dbReference type="InterPro" id="IPR011006">
    <property type="entry name" value="CheY-like_superfamily"/>
</dbReference>
<dbReference type="Pfam" id="PF02518">
    <property type="entry name" value="HATPase_c"/>
    <property type="match status" value="1"/>
</dbReference>
<accession>A0ABY3C7Z9</accession>
<keyword evidence="5" id="KW-0902">Two-component regulatory system</keyword>
<dbReference type="SUPFAM" id="SSF52172">
    <property type="entry name" value="CheY-like"/>
    <property type="match status" value="1"/>
</dbReference>